<reference evidence="9 10" key="1">
    <citation type="journal article" date="2016" name="Genome Announc.">
        <title>Draft Whole-Genome Sequence of Trichoderma gamsii T6085, a Promising Biocontrol Agent of Fusarium Head Blight on Wheat.</title>
        <authorList>
            <person name="Baroncelli R."/>
            <person name="Zapparata A."/>
            <person name="Piaggeschi G."/>
            <person name="Sarrocco S."/>
            <person name="Vannacci G."/>
        </authorList>
    </citation>
    <scope>NUCLEOTIDE SEQUENCE [LARGE SCALE GENOMIC DNA]</scope>
    <source>
        <strain evidence="9 10">T6085</strain>
    </source>
</reference>
<feature type="region of interest" description="Disordered" evidence="7">
    <location>
        <begin position="1"/>
        <end position="37"/>
    </location>
</feature>
<comment type="caution">
    <text evidence="9">The sequence shown here is derived from an EMBL/GenBank/DDBJ whole genome shotgun (WGS) entry which is preliminary data.</text>
</comment>
<keyword evidence="5" id="KW-0539">Nucleus</keyword>
<dbReference type="CDD" id="cd00067">
    <property type="entry name" value="GAL4"/>
    <property type="match status" value="1"/>
</dbReference>
<evidence type="ECO:0000256" key="3">
    <source>
        <dbReference type="ARBA" id="ARBA00023125"/>
    </source>
</evidence>
<gene>
    <name evidence="9" type="ORF">TGAM01_v206569</name>
</gene>
<dbReference type="SUPFAM" id="SSF57701">
    <property type="entry name" value="Zn2/Cys6 DNA-binding domain"/>
    <property type="match status" value="1"/>
</dbReference>
<evidence type="ECO:0000259" key="8">
    <source>
        <dbReference type="PROSITE" id="PS50048"/>
    </source>
</evidence>
<keyword evidence="4" id="KW-0804">Transcription</keyword>
<evidence type="ECO:0000313" key="10">
    <source>
        <dbReference type="Proteomes" id="UP000054821"/>
    </source>
</evidence>
<dbReference type="PROSITE" id="PS50048">
    <property type="entry name" value="ZN2_CY6_FUNGAL_2"/>
    <property type="match status" value="1"/>
</dbReference>
<feature type="domain" description="Zn(2)-C6 fungal-type" evidence="8">
    <location>
        <begin position="40"/>
        <end position="69"/>
    </location>
</feature>
<dbReference type="GO" id="GO:0008270">
    <property type="term" value="F:zinc ion binding"/>
    <property type="evidence" value="ECO:0007669"/>
    <property type="project" value="InterPro"/>
</dbReference>
<dbReference type="PANTHER" id="PTHR31845:SF33">
    <property type="entry name" value="ZN(II)2CYS6 TRANSCRIPTION FACTOR (EUROFUNG)"/>
    <property type="match status" value="1"/>
</dbReference>
<dbReference type="GO" id="GO:0000976">
    <property type="term" value="F:transcription cis-regulatory region binding"/>
    <property type="evidence" value="ECO:0007669"/>
    <property type="project" value="TreeGrafter"/>
</dbReference>
<evidence type="ECO:0000256" key="2">
    <source>
        <dbReference type="ARBA" id="ARBA00023015"/>
    </source>
</evidence>
<dbReference type="AlphaFoldDB" id="A0A2P4ZK12"/>
<keyword evidence="10" id="KW-1185">Reference proteome</keyword>
<dbReference type="EMBL" id="JPDN02000022">
    <property type="protein sequence ID" value="PON24639.1"/>
    <property type="molecule type" value="Genomic_DNA"/>
</dbReference>
<sequence>MDKIVSPASRRISTTHDSPIVTDSRPADTPRIRKKRTPKSCGACRRAKAKCDGKRPCSRCCYLKKSCAFTDPPKEAHQLRIEELEQQVAALKDQLRKSPAAQIGSHLEPSHADLRTALRNSQSGVGPALRNLEHLATSQDAVQLAQPCSTPRTAIDHVHSNGPTTFMRLSNTQSPTDTMLDNKHGKSHFEVGSVTLPDCVDAGLLSIEQANRYFAIFFQGCDHYVPIFDPQHDSFHSIRERSSLLFSAICTVGCRVVIGTDTQQWHMLDFHVKRMLNCALARPAMASLETIQALLVRSCYASERSLLVAAATRMALDLNFPDSYDAMIDRSVVPTAHGKNLNSVDEDTLILMRRARTWLHLFVLGHILHVDAADLPTFKFVGDSRRSRIILKNPAATELDLFLFSQVELNTIRGRVYDSLASHTDLDDESMMDVVREAKIDISIWFDDWAHIFDKHKVQSPWLSVNLRVQKCWAENMALCRAVRASGVENVDFMSPAQRSVVAMAKEALEEHLDIMIEESRLYIRNLQFAMDFVWAKCAFCYLLLLKLSILLPESKGRSSKELVAHGNILLTELSEASGGSHNGSRSNTGKQYLQLLQSGIEKFSSVTYEAHDAALGAANDESYSSRRTPGFGIQNRVELDSFIPEQFIFEWDFPGLTLFSSSATGVAWLDDILVEALNGGEDIFGWLSADVEA</sequence>
<comment type="subcellular location">
    <subcellularLocation>
        <location evidence="1">Nucleus</location>
    </subcellularLocation>
</comment>
<dbReference type="CDD" id="cd12148">
    <property type="entry name" value="fungal_TF_MHR"/>
    <property type="match status" value="1"/>
</dbReference>
<dbReference type="GO" id="GO:0000981">
    <property type="term" value="F:DNA-binding transcription factor activity, RNA polymerase II-specific"/>
    <property type="evidence" value="ECO:0007669"/>
    <property type="project" value="InterPro"/>
</dbReference>
<feature type="coiled-coil region" evidence="6">
    <location>
        <begin position="74"/>
        <end position="101"/>
    </location>
</feature>
<evidence type="ECO:0000256" key="5">
    <source>
        <dbReference type="ARBA" id="ARBA00023242"/>
    </source>
</evidence>
<dbReference type="GeneID" id="29981752"/>
<evidence type="ECO:0000256" key="1">
    <source>
        <dbReference type="ARBA" id="ARBA00004123"/>
    </source>
</evidence>
<evidence type="ECO:0000256" key="6">
    <source>
        <dbReference type="SAM" id="Coils"/>
    </source>
</evidence>
<dbReference type="SMART" id="SM00066">
    <property type="entry name" value="GAL4"/>
    <property type="match status" value="1"/>
</dbReference>
<dbReference type="Proteomes" id="UP000054821">
    <property type="component" value="Unassembled WGS sequence"/>
</dbReference>
<protein>
    <submittedName>
        <fullName evidence="9">C6 zinc finger domain-containing protein</fullName>
    </submittedName>
</protein>
<dbReference type="Pfam" id="PF00172">
    <property type="entry name" value="Zn_clus"/>
    <property type="match status" value="1"/>
</dbReference>
<dbReference type="PANTHER" id="PTHR31845">
    <property type="entry name" value="FINGER DOMAIN PROTEIN, PUTATIVE-RELATED"/>
    <property type="match status" value="1"/>
</dbReference>
<name>A0A2P4ZK12_9HYPO</name>
<dbReference type="InterPro" id="IPR001138">
    <property type="entry name" value="Zn2Cys6_DnaBD"/>
</dbReference>
<evidence type="ECO:0000313" key="9">
    <source>
        <dbReference type="EMBL" id="PON24639.1"/>
    </source>
</evidence>
<evidence type="ECO:0000256" key="7">
    <source>
        <dbReference type="SAM" id="MobiDB-lite"/>
    </source>
</evidence>
<keyword evidence="2" id="KW-0805">Transcription regulation</keyword>
<keyword evidence="6" id="KW-0175">Coiled coil</keyword>
<dbReference type="GO" id="GO:0005634">
    <property type="term" value="C:nucleus"/>
    <property type="evidence" value="ECO:0007669"/>
    <property type="project" value="UniProtKB-SubCell"/>
</dbReference>
<evidence type="ECO:0000256" key="4">
    <source>
        <dbReference type="ARBA" id="ARBA00023163"/>
    </source>
</evidence>
<organism evidence="9 10">
    <name type="scientific">Trichoderma gamsii</name>
    <dbReference type="NCBI Taxonomy" id="398673"/>
    <lineage>
        <taxon>Eukaryota</taxon>
        <taxon>Fungi</taxon>
        <taxon>Dikarya</taxon>
        <taxon>Ascomycota</taxon>
        <taxon>Pezizomycotina</taxon>
        <taxon>Sordariomycetes</taxon>
        <taxon>Hypocreomycetidae</taxon>
        <taxon>Hypocreales</taxon>
        <taxon>Hypocreaceae</taxon>
        <taxon>Trichoderma</taxon>
    </lineage>
</organism>
<dbReference type="Gene3D" id="4.10.240.10">
    <property type="entry name" value="Zn(2)-C6 fungal-type DNA-binding domain"/>
    <property type="match status" value="1"/>
</dbReference>
<proteinExistence type="predicted"/>
<dbReference type="PROSITE" id="PS00463">
    <property type="entry name" value="ZN2_CY6_FUNGAL_1"/>
    <property type="match status" value="1"/>
</dbReference>
<accession>A0A2P4ZK12</accession>
<dbReference type="InterPro" id="IPR051089">
    <property type="entry name" value="prtT"/>
</dbReference>
<dbReference type="InterPro" id="IPR036864">
    <property type="entry name" value="Zn2-C6_fun-type_DNA-bd_sf"/>
</dbReference>
<dbReference type="RefSeq" id="XP_024405372.1">
    <property type="nucleotide sequence ID" value="XM_024549898.1"/>
</dbReference>
<keyword evidence="3" id="KW-0238">DNA-binding</keyword>
<dbReference type="STRING" id="398673.A0A2P4ZK12"/>